<protein>
    <submittedName>
        <fullName evidence="2">Ubiquinone/menaquinone biosynthesis C-methylase UbiE</fullName>
    </submittedName>
</protein>
<dbReference type="PIRSF" id="PIRSF011491">
    <property type="entry name" value="Mtase_YbcY_prd"/>
    <property type="match status" value="1"/>
</dbReference>
<dbReference type="InterPro" id="IPR029063">
    <property type="entry name" value="SAM-dependent_MTases_sf"/>
</dbReference>
<reference evidence="2 3" key="1">
    <citation type="submission" date="2021-03" db="EMBL/GenBank/DDBJ databases">
        <title>Genomic Encyclopedia of Type Strains, Phase III (KMG-III): the genomes of soil and plant-associated and newly described type strains.</title>
        <authorList>
            <person name="Whitman W."/>
        </authorList>
    </citation>
    <scope>NUCLEOTIDE SEQUENCE [LARGE SCALE GENOMIC DNA]</scope>
    <source>
        <strain evidence="2 3">IMMIB AFH-6</strain>
    </source>
</reference>
<dbReference type="InterPro" id="IPR013217">
    <property type="entry name" value="Methyltransf_12"/>
</dbReference>
<name>A0ABS4SP66_9PROT</name>
<proteinExistence type="predicted"/>
<keyword evidence="2" id="KW-0830">Ubiquinone</keyword>
<accession>A0ABS4SP66</accession>
<dbReference type="SUPFAM" id="SSF53335">
    <property type="entry name" value="S-adenosyl-L-methionine-dependent methyltransferases"/>
    <property type="match status" value="1"/>
</dbReference>
<gene>
    <name evidence="2" type="ORF">J2851_003673</name>
</gene>
<dbReference type="InterPro" id="IPR016584">
    <property type="entry name" value="MeTrfase_VrtF"/>
</dbReference>
<organism evidence="2 3">
    <name type="scientific">Azospirillum rugosum</name>
    <dbReference type="NCBI Taxonomy" id="416170"/>
    <lineage>
        <taxon>Bacteria</taxon>
        <taxon>Pseudomonadati</taxon>
        <taxon>Pseudomonadota</taxon>
        <taxon>Alphaproteobacteria</taxon>
        <taxon>Rhodospirillales</taxon>
        <taxon>Azospirillaceae</taxon>
        <taxon>Azospirillum</taxon>
    </lineage>
</organism>
<dbReference type="Gene3D" id="3.40.50.150">
    <property type="entry name" value="Vaccinia Virus protein VP39"/>
    <property type="match status" value="1"/>
</dbReference>
<evidence type="ECO:0000313" key="2">
    <source>
        <dbReference type="EMBL" id="MBP2293888.1"/>
    </source>
</evidence>
<dbReference type="EMBL" id="JAGINP010000013">
    <property type="protein sequence ID" value="MBP2293888.1"/>
    <property type="molecule type" value="Genomic_DNA"/>
</dbReference>
<dbReference type="Pfam" id="PF08242">
    <property type="entry name" value="Methyltransf_12"/>
    <property type="match status" value="1"/>
</dbReference>
<keyword evidence="3" id="KW-1185">Reference proteome</keyword>
<sequence>MPDAEAVRAGQAAYTGWILKWVYDGLVLGFSNHRLWRCPTARLLDLYDANVTSNHLDVGVGTGWYLDHCRFPDPEPRLALMDLNENSLAFAARRVARYRPETHRRNALEPIRFDDPGFDSVGLMYLLHCLPGTMADKAVVFDHLRPLLNRGAALFGATIVQGSAPRGPMAQRLMDLYNAKGVFSNREDTAEALDRELAARFPRHDVALVGCVAVFRAFAD</sequence>
<dbReference type="RefSeq" id="WP_209767807.1">
    <property type="nucleotide sequence ID" value="NZ_JAGINP010000013.1"/>
</dbReference>
<comment type="caution">
    <text evidence="2">The sequence shown here is derived from an EMBL/GenBank/DDBJ whole genome shotgun (WGS) entry which is preliminary data.</text>
</comment>
<feature type="domain" description="Methyltransferase type 12" evidence="1">
    <location>
        <begin position="56"/>
        <end position="152"/>
    </location>
</feature>
<evidence type="ECO:0000259" key="1">
    <source>
        <dbReference type="Pfam" id="PF08242"/>
    </source>
</evidence>
<evidence type="ECO:0000313" key="3">
    <source>
        <dbReference type="Proteomes" id="UP000781958"/>
    </source>
</evidence>
<dbReference type="Proteomes" id="UP000781958">
    <property type="component" value="Unassembled WGS sequence"/>
</dbReference>